<evidence type="ECO:0000259" key="1">
    <source>
        <dbReference type="Pfam" id="PF01882"/>
    </source>
</evidence>
<proteinExistence type="predicted"/>
<dbReference type="Pfam" id="PF01882">
    <property type="entry name" value="DUF58"/>
    <property type="match status" value="1"/>
</dbReference>
<dbReference type="AlphaFoldDB" id="A0A0F7K2M6"/>
<dbReference type="InterPro" id="IPR002881">
    <property type="entry name" value="DUF58"/>
</dbReference>
<dbReference type="Proteomes" id="UP000034410">
    <property type="component" value="Chromosome"/>
</dbReference>
<dbReference type="PATRIC" id="fig|1543721.4.peg.3117"/>
<sequence>MFPRPEPVSPLFSLAELIALRGAARRLELGAQRLARASQAGGYRSIYRGRGLEFDEVRPYQPGDEARDMDWRVTARRGRPHTKLYREERERPVLLLADLGPTMLFGSRHLKSTRAAHCVALLAWAAVQGGDRVGGVVTAAAGSGICPPRPRTDAVLALLHRLVEAQPRAPQPLVPGLLDQGLARLEQISRPGSLLPIVSDFQLLDDSAERRLGRLSRHNDLLMIQVYDPLEAEPPPAGRYRLGIPGQLLELDSRSAALAWRQQFADRQEQLAQIARRLRCPLIPLSTDETVARVLARDMGRYGSAA</sequence>
<dbReference type="PANTHER" id="PTHR33608:SF12">
    <property type="entry name" value="DUF58 DOMAIN-CONTAINING PROTEIN"/>
    <property type="match status" value="1"/>
</dbReference>
<evidence type="ECO:0000313" key="3">
    <source>
        <dbReference type="Proteomes" id="UP000034410"/>
    </source>
</evidence>
<gene>
    <name evidence="2" type="ORF">AAY24_15145</name>
</gene>
<feature type="domain" description="DUF58" evidence="1">
    <location>
        <begin position="56"/>
        <end position="267"/>
    </location>
</feature>
<keyword evidence="3" id="KW-1185">Reference proteome</keyword>
<dbReference type="EMBL" id="CP011412">
    <property type="protein sequence ID" value="AKH21465.1"/>
    <property type="molecule type" value="Genomic_DNA"/>
</dbReference>
<dbReference type="KEGG" id="seds:AAY24_15145"/>
<reference evidence="2 3" key="1">
    <citation type="journal article" date="2015" name="Genome Announc.">
        <title>Complete Genome Sequence of Sedimenticola thiotaurini Strain SIP-G1, a Polyphosphate- and Polyhydroxyalkanoate-Accumulating Sulfur-Oxidizing Gammaproteobacterium Isolated from Salt Marsh Sediments.</title>
        <authorList>
            <person name="Flood B.E."/>
            <person name="Jones D.S."/>
            <person name="Bailey J.V."/>
        </authorList>
    </citation>
    <scope>NUCLEOTIDE SEQUENCE [LARGE SCALE GENOMIC DNA]</scope>
    <source>
        <strain evidence="2 3">SIP-G1</strain>
    </source>
</reference>
<name>A0A0F7K2M6_9GAMM</name>
<organism evidence="2 3">
    <name type="scientific">Sedimenticola thiotaurini</name>
    <dbReference type="NCBI Taxonomy" id="1543721"/>
    <lineage>
        <taxon>Bacteria</taxon>
        <taxon>Pseudomonadati</taxon>
        <taxon>Pseudomonadota</taxon>
        <taxon>Gammaproteobacteria</taxon>
        <taxon>Chromatiales</taxon>
        <taxon>Sedimenticolaceae</taxon>
        <taxon>Sedimenticola</taxon>
    </lineage>
</organism>
<accession>A0A0F7K2M6</accession>
<protein>
    <recommendedName>
        <fullName evidence="1">DUF58 domain-containing protein</fullName>
    </recommendedName>
</protein>
<dbReference type="RefSeq" id="WP_046860390.1">
    <property type="nucleotide sequence ID" value="NZ_CP011412.1"/>
</dbReference>
<dbReference type="PANTHER" id="PTHR33608">
    <property type="entry name" value="BLL2464 PROTEIN"/>
    <property type="match status" value="1"/>
</dbReference>
<evidence type="ECO:0000313" key="2">
    <source>
        <dbReference type="EMBL" id="AKH21465.1"/>
    </source>
</evidence>